<accession>A0A1M5KJM0</accession>
<feature type="domain" description="DUF4396" evidence="2">
    <location>
        <begin position="24"/>
        <end position="154"/>
    </location>
</feature>
<organism evidence="3 4">
    <name type="scientific">Jatrophihabitans endophyticus</name>
    <dbReference type="NCBI Taxonomy" id="1206085"/>
    <lineage>
        <taxon>Bacteria</taxon>
        <taxon>Bacillati</taxon>
        <taxon>Actinomycetota</taxon>
        <taxon>Actinomycetes</taxon>
        <taxon>Jatrophihabitantales</taxon>
        <taxon>Jatrophihabitantaceae</taxon>
        <taxon>Jatrophihabitans</taxon>
    </lineage>
</organism>
<dbReference type="Pfam" id="PF14342">
    <property type="entry name" value="DUF4396"/>
    <property type="match status" value="1"/>
</dbReference>
<reference evidence="4" key="1">
    <citation type="submission" date="2016-11" db="EMBL/GenBank/DDBJ databases">
        <authorList>
            <person name="Varghese N."/>
            <person name="Submissions S."/>
        </authorList>
    </citation>
    <scope>NUCLEOTIDE SEQUENCE [LARGE SCALE GENOMIC DNA]</scope>
    <source>
        <strain evidence="4">DSM 45627</strain>
    </source>
</reference>
<dbReference type="InterPro" id="IPR025509">
    <property type="entry name" value="DUF4396"/>
</dbReference>
<keyword evidence="1" id="KW-0812">Transmembrane</keyword>
<dbReference type="AlphaFoldDB" id="A0A1M5KJM0"/>
<sequence>MTAGHDEGPGGGSHAGHGGAGVSMAAAATLHCLTGCAIGEIVGMMISAGAGLGNAASIVVAVALSFVFGYTLSSLPLLAAGLPVRAVLGLVLAADTLSIATMEAVDNTVEAVVPGALNAMLSDAIFWWSLLLSLVVAYAAAFPVNRWLLARGKGHAITHGAGAGARPRRIPVPATATLAVGLVALLLGGWLGAAG</sequence>
<gene>
    <name evidence="3" type="ORF">SAMN05443575_2179</name>
</gene>
<dbReference type="Proteomes" id="UP000186132">
    <property type="component" value="Unassembled WGS sequence"/>
</dbReference>
<evidence type="ECO:0000313" key="3">
    <source>
        <dbReference type="EMBL" id="SHG53022.1"/>
    </source>
</evidence>
<proteinExistence type="predicted"/>
<evidence type="ECO:0000256" key="1">
    <source>
        <dbReference type="SAM" id="Phobius"/>
    </source>
</evidence>
<feature type="transmembrane region" description="Helical" evidence="1">
    <location>
        <begin position="170"/>
        <end position="193"/>
    </location>
</feature>
<evidence type="ECO:0000259" key="2">
    <source>
        <dbReference type="Pfam" id="PF14342"/>
    </source>
</evidence>
<keyword evidence="1" id="KW-0472">Membrane</keyword>
<feature type="transmembrane region" description="Helical" evidence="1">
    <location>
        <begin position="52"/>
        <end position="72"/>
    </location>
</feature>
<evidence type="ECO:0000313" key="4">
    <source>
        <dbReference type="Proteomes" id="UP000186132"/>
    </source>
</evidence>
<dbReference type="STRING" id="1206085.SAMN05443575_2179"/>
<protein>
    <recommendedName>
        <fullName evidence="2">DUF4396 domain-containing protein</fullName>
    </recommendedName>
</protein>
<dbReference type="OrthoDB" id="9784773at2"/>
<dbReference type="EMBL" id="FQVU01000003">
    <property type="protein sequence ID" value="SHG53022.1"/>
    <property type="molecule type" value="Genomic_DNA"/>
</dbReference>
<feature type="transmembrane region" description="Helical" evidence="1">
    <location>
        <begin position="125"/>
        <end position="149"/>
    </location>
</feature>
<name>A0A1M5KJM0_9ACTN</name>
<dbReference type="RefSeq" id="WP_143168129.1">
    <property type="nucleotide sequence ID" value="NZ_FQVU01000003.1"/>
</dbReference>
<keyword evidence="1" id="KW-1133">Transmembrane helix</keyword>
<keyword evidence="4" id="KW-1185">Reference proteome</keyword>